<keyword evidence="2" id="KW-1133">Transmembrane helix</keyword>
<keyword evidence="2" id="KW-0812">Transmembrane</keyword>
<evidence type="ECO:0000256" key="2">
    <source>
        <dbReference type="SAM" id="Phobius"/>
    </source>
</evidence>
<name>A0A067N9P2_PLEO1</name>
<keyword evidence="2" id="KW-0472">Membrane</keyword>
<dbReference type="OrthoDB" id="2981623at2759"/>
<sequence length="127" mass="13853">MNSPLSSLSLEMATFGEQAQTTRSQDTLPMYTSDVLPPYTPRALDTLQERERQHVRNDLVAPAAPAVAPTDNANGQPVPEGPLSHRATVASFLFRSRKEIVIALVVLTFIAVGIYVGYKQKSQATQV</sequence>
<proteinExistence type="predicted"/>
<dbReference type="InParanoid" id="A0A067N9P2"/>
<dbReference type="EMBL" id="KL198011">
    <property type="protein sequence ID" value="KDQ24748.1"/>
    <property type="molecule type" value="Genomic_DNA"/>
</dbReference>
<gene>
    <name evidence="3" type="ORF">PLEOSDRAFT_1107678</name>
</gene>
<dbReference type="AlphaFoldDB" id="A0A067N9P2"/>
<dbReference type="Proteomes" id="UP000027073">
    <property type="component" value="Unassembled WGS sequence"/>
</dbReference>
<evidence type="ECO:0000256" key="1">
    <source>
        <dbReference type="SAM" id="MobiDB-lite"/>
    </source>
</evidence>
<evidence type="ECO:0000313" key="4">
    <source>
        <dbReference type="Proteomes" id="UP000027073"/>
    </source>
</evidence>
<reference evidence="4" key="1">
    <citation type="journal article" date="2014" name="Proc. Natl. Acad. Sci. U.S.A.">
        <title>Extensive sampling of basidiomycete genomes demonstrates inadequacy of the white-rot/brown-rot paradigm for wood decay fungi.</title>
        <authorList>
            <person name="Riley R."/>
            <person name="Salamov A.A."/>
            <person name="Brown D.W."/>
            <person name="Nagy L.G."/>
            <person name="Floudas D."/>
            <person name="Held B.W."/>
            <person name="Levasseur A."/>
            <person name="Lombard V."/>
            <person name="Morin E."/>
            <person name="Otillar R."/>
            <person name="Lindquist E.A."/>
            <person name="Sun H."/>
            <person name="LaButti K.M."/>
            <person name="Schmutz J."/>
            <person name="Jabbour D."/>
            <person name="Luo H."/>
            <person name="Baker S.E."/>
            <person name="Pisabarro A.G."/>
            <person name="Walton J.D."/>
            <person name="Blanchette R.A."/>
            <person name="Henrissat B."/>
            <person name="Martin F."/>
            <person name="Cullen D."/>
            <person name="Hibbett D.S."/>
            <person name="Grigoriev I.V."/>
        </authorList>
    </citation>
    <scope>NUCLEOTIDE SEQUENCE [LARGE SCALE GENOMIC DNA]</scope>
    <source>
        <strain evidence="4">PC15</strain>
    </source>
</reference>
<evidence type="ECO:0000313" key="3">
    <source>
        <dbReference type="EMBL" id="KDQ24748.1"/>
    </source>
</evidence>
<feature type="region of interest" description="Disordered" evidence="1">
    <location>
        <begin position="62"/>
        <end position="82"/>
    </location>
</feature>
<accession>A0A067N9P2</accession>
<evidence type="ECO:0008006" key="5">
    <source>
        <dbReference type="Google" id="ProtNLM"/>
    </source>
</evidence>
<protein>
    <recommendedName>
        <fullName evidence="5">Transmembrane protein</fullName>
    </recommendedName>
</protein>
<dbReference type="VEuPathDB" id="FungiDB:PLEOSDRAFT_1107678"/>
<feature type="transmembrane region" description="Helical" evidence="2">
    <location>
        <begin position="100"/>
        <end position="118"/>
    </location>
</feature>
<dbReference type="HOGENOM" id="CLU_1971448_0_0_1"/>
<organism evidence="3 4">
    <name type="scientific">Pleurotus ostreatus (strain PC15)</name>
    <name type="common">Oyster mushroom</name>
    <dbReference type="NCBI Taxonomy" id="1137138"/>
    <lineage>
        <taxon>Eukaryota</taxon>
        <taxon>Fungi</taxon>
        <taxon>Dikarya</taxon>
        <taxon>Basidiomycota</taxon>
        <taxon>Agaricomycotina</taxon>
        <taxon>Agaricomycetes</taxon>
        <taxon>Agaricomycetidae</taxon>
        <taxon>Agaricales</taxon>
        <taxon>Pleurotineae</taxon>
        <taxon>Pleurotaceae</taxon>
        <taxon>Pleurotus</taxon>
    </lineage>
</organism>